<feature type="signal peptide" evidence="1">
    <location>
        <begin position="1"/>
        <end position="25"/>
    </location>
</feature>
<dbReference type="RefSeq" id="XP_005777969.1">
    <property type="nucleotide sequence ID" value="XM_005777912.1"/>
</dbReference>
<dbReference type="InterPro" id="IPR029063">
    <property type="entry name" value="SAM-dependent_MTases_sf"/>
</dbReference>
<evidence type="ECO:0000313" key="3">
    <source>
        <dbReference type="EnsemblProtists" id="EOD25540"/>
    </source>
</evidence>
<organism evidence="3 4">
    <name type="scientific">Emiliania huxleyi (strain CCMP1516)</name>
    <dbReference type="NCBI Taxonomy" id="280463"/>
    <lineage>
        <taxon>Eukaryota</taxon>
        <taxon>Haptista</taxon>
        <taxon>Haptophyta</taxon>
        <taxon>Prymnesiophyceae</taxon>
        <taxon>Isochrysidales</taxon>
        <taxon>Noelaerhabdaceae</taxon>
        <taxon>Emiliania</taxon>
    </lineage>
</organism>
<evidence type="ECO:0000313" key="4">
    <source>
        <dbReference type="Proteomes" id="UP000013827"/>
    </source>
</evidence>
<evidence type="ECO:0000256" key="1">
    <source>
        <dbReference type="SAM" id="SignalP"/>
    </source>
</evidence>
<dbReference type="HOGENOM" id="CLU_907419_0_0_1"/>
<dbReference type="GeneID" id="17271085"/>
<name>A0A0D3JPV5_EMIH1</name>
<dbReference type="EnsemblProtists" id="EOD25540">
    <property type="protein sequence ID" value="EOD25540"/>
    <property type="gene ID" value="EMIHUDRAFT_237532"/>
</dbReference>
<dbReference type="InterPro" id="IPR041698">
    <property type="entry name" value="Methyltransf_25"/>
</dbReference>
<dbReference type="PaxDb" id="2903-EOD25540"/>
<accession>A0A0D3JPV5</accession>
<dbReference type="Pfam" id="PF13649">
    <property type="entry name" value="Methyltransf_25"/>
    <property type="match status" value="1"/>
</dbReference>
<keyword evidence="1" id="KW-0732">Signal</keyword>
<dbReference type="CDD" id="cd02440">
    <property type="entry name" value="AdoMet_MTases"/>
    <property type="match status" value="1"/>
</dbReference>
<dbReference type="Proteomes" id="UP000013827">
    <property type="component" value="Unassembled WGS sequence"/>
</dbReference>
<feature type="domain" description="Methyltransferase" evidence="2">
    <location>
        <begin position="149"/>
        <end position="219"/>
    </location>
</feature>
<sequence>MADEEVSAITWILIALAADPAAALAASPRKGKATRPAGGGFGAAASKQTSLDAAAKRLLKEAGGDVDVAQEKSFQNAMRALSRSEPELFEAWPSLDSGALMEAKGGLPTGAAHAKLVELFWDAVAAYIPARQRSVGESGMSAKARRPAVLDVGCGDGALLPHLLRAGADAGRYLGIDLSARMVAAAAAAHPAATFRRAARADFLELDPSGEYDCCLLNGAPPQRATAARAPPPSLQLPSPRSVLLEWCRASQFFADQSCLVGAAAAAVRSGGREHGLQVLPAEECAPGRTPPHTLEGHDFYLVALRKK</sequence>
<reference evidence="4" key="1">
    <citation type="journal article" date="2013" name="Nature">
        <title>Pan genome of the phytoplankton Emiliania underpins its global distribution.</title>
        <authorList>
            <person name="Read B.A."/>
            <person name="Kegel J."/>
            <person name="Klute M.J."/>
            <person name="Kuo A."/>
            <person name="Lefebvre S.C."/>
            <person name="Maumus F."/>
            <person name="Mayer C."/>
            <person name="Miller J."/>
            <person name="Monier A."/>
            <person name="Salamov A."/>
            <person name="Young J."/>
            <person name="Aguilar M."/>
            <person name="Claverie J.M."/>
            <person name="Frickenhaus S."/>
            <person name="Gonzalez K."/>
            <person name="Herman E.K."/>
            <person name="Lin Y.C."/>
            <person name="Napier J."/>
            <person name="Ogata H."/>
            <person name="Sarno A.F."/>
            <person name="Shmutz J."/>
            <person name="Schroeder D."/>
            <person name="de Vargas C."/>
            <person name="Verret F."/>
            <person name="von Dassow P."/>
            <person name="Valentin K."/>
            <person name="Van de Peer Y."/>
            <person name="Wheeler G."/>
            <person name="Dacks J.B."/>
            <person name="Delwiche C.F."/>
            <person name="Dyhrman S.T."/>
            <person name="Glockner G."/>
            <person name="John U."/>
            <person name="Richards T."/>
            <person name="Worden A.Z."/>
            <person name="Zhang X."/>
            <person name="Grigoriev I.V."/>
            <person name="Allen A.E."/>
            <person name="Bidle K."/>
            <person name="Borodovsky M."/>
            <person name="Bowler C."/>
            <person name="Brownlee C."/>
            <person name="Cock J.M."/>
            <person name="Elias M."/>
            <person name="Gladyshev V.N."/>
            <person name="Groth M."/>
            <person name="Guda C."/>
            <person name="Hadaegh A."/>
            <person name="Iglesias-Rodriguez M.D."/>
            <person name="Jenkins J."/>
            <person name="Jones B.M."/>
            <person name="Lawson T."/>
            <person name="Leese F."/>
            <person name="Lindquist E."/>
            <person name="Lobanov A."/>
            <person name="Lomsadze A."/>
            <person name="Malik S.B."/>
            <person name="Marsh M.E."/>
            <person name="Mackinder L."/>
            <person name="Mock T."/>
            <person name="Mueller-Roeber B."/>
            <person name="Pagarete A."/>
            <person name="Parker M."/>
            <person name="Probert I."/>
            <person name="Quesneville H."/>
            <person name="Raines C."/>
            <person name="Rensing S.A."/>
            <person name="Riano-Pachon D.M."/>
            <person name="Richier S."/>
            <person name="Rokitta S."/>
            <person name="Shiraiwa Y."/>
            <person name="Soanes D.M."/>
            <person name="van der Giezen M."/>
            <person name="Wahlund T.M."/>
            <person name="Williams B."/>
            <person name="Wilson W."/>
            <person name="Wolfe G."/>
            <person name="Wurch L.L."/>
        </authorList>
    </citation>
    <scope>NUCLEOTIDE SEQUENCE</scope>
</reference>
<proteinExistence type="predicted"/>
<dbReference type="Gene3D" id="3.40.50.150">
    <property type="entry name" value="Vaccinia Virus protein VP39"/>
    <property type="match status" value="1"/>
</dbReference>
<evidence type="ECO:0000259" key="2">
    <source>
        <dbReference type="Pfam" id="PF13649"/>
    </source>
</evidence>
<protein>
    <recommendedName>
        <fullName evidence="2">Methyltransferase domain-containing protein</fullName>
    </recommendedName>
</protein>
<dbReference type="KEGG" id="ehx:EMIHUDRAFT_237532"/>
<dbReference type="SUPFAM" id="SSF53335">
    <property type="entry name" value="S-adenosyl-L-methionine-dependent methyltransferases"/>
    <property type="match status" value="1"/>
</dbReference>
<dbReference type="AlphaFoldDB" id="A0A0D3JPV5"/>
<keyword evidence="4" id="KW-1185">Reference proteome</keyword>
<feature type="chain" id="PRO_5044291504" description="Methyltransferase domain-containing protein" evidence="1">
    <location>
        <begin position="26"/>
        <end position="308"/>
    </location>
</feature>
<reference evidence="3" key="2">
    <citation type="submission" date="2024-10" db="UniProtKB">
        <authorList>
            <consortium name="EnsemblProtists"/>
        </authorList>
    </citation>
    <scope>IDENTIFICATION</scope>
</reference>